<reference evidence="2 3" key="1">
    <citation type="submission" date="2013-04" db="EMBL/GenBank/DDBJ databases">
        <authorList>
            <person name="Kuznetsov B."/>
            <person name="Ivanovsky R."/>
        </authorList>
    </citation>
    <scope>NUCLEOTIDE SEQUENCE [LARGE SCALE GENOMIC DNA]</scope>
    <source>
        <strain evidence="2 3">MGU-K5</strain>
    </source>
</reference>
<gene>
    <name evidence="2" type="ORF">K678_01566</name>
</gene>
<dbReference type="Proteomes" id="UP000015350">
    <property type="component" value="Unassembled WGS sequence"/>
</dbReference>
<dbReference type="RefSeq" id="WP_021130701.1">
    <property type="nucleotide sequence ID" value="NZ_AQPH01000003.1"/>
</dbReference>
<evidence type="ECO:0000313" key="3">
    <source>
        <dbReference type="Proteomes" id="UP000015350"/>
    </source>
</evidence>
<feature type="chain" id="PRO_5004570876" evidence="1">
    <location>
        <begin position="21"/>
        <end position="110"/>
    </location>
</feature>
<feature type="signal peptide" evidence="1">
    <location>
        <begin position="1"/>
        <end position="20"/>
    </location>
</feature>
<name>S9TY43_MAGFU</name>
<dbReference type="EMBL" id="AQPH01000003">
    <property type="protein sequence ID" value="EPY03290.1"/>
    <property type="molecule type" value="Genomic_DNA"/>
</dbReference>
<accession>S9TY43</accession>
<dbReference type="STRING" id="1316936.K678_01566"/>
<dbReference type="AlphaFoldDB" id="S9TY43"/>
<comment type="caution">
    <text evidence="2">The sequence shown here is derived from an EMBL/GenBank/DDBJ whole genome shotgun (WGS) entry which is preliminary data.</text>
</comment>
<organism evidence="2 3">
    <name type="scientific">Magnetospirillum fulvum MGU-K5</name>
    <dbReference type="NCBI Taxonomy" id="1316936"/>
    <lineage>
        <taxon>Bacteria</taxon>
        <taxon>Pseudomonadati</taxon>
        <taxon>Pseudomonadota</taxon>
        <taxon>Alphaproteobacteria</taxon>
        <taxon>Rhodospirillales</taxon>
        <taxon>Rhodospirillaceae</taxon>
        <taxon>Magnetospirillum</taxon>
    </lineage>
</organism>
<sequence length="110" mass="11140">MRLTRVLSVLSLLCAAPALAQTAPALDPSVVRDQTSRLATAVLGQICLINIGDASGTLAAAAAGGEFGFIDAPPDVAKALLGERSGSVRVLRRAGLGASPWSSRKTASAR</sequence>
<proteinExistence type="predicted"/>
<keyword evidence="1" id="KW-0732">Signal</keyword>
<protein>
    <submittedName>
        <fullName evidence="2">Uncharacterized protein</fullName>
    </submittedName>
</protein>
<evidence type="ECO:0000313" key="2">
    <source>
        <dbReference type="EMBL" id="EPY03290.1"/>
    </source>
</evidence>
<evidence type="ECO:0000256" key="1">
    <source>
        <dbReference type="SAM" id="SignalP"/>
    </source>
</evidence>